<reference evidence="2 3" key="1">
    <citation type="submission" date="2016-07" db="EMBL/GenBank/DDBJ databases">
        <title>Pervasive Adenine N6-methylation of Active Genes in Fungi.</title>
        <authorList>
            <consortium name="DOE Joint Genome Institute"/>
            <person name="Mondo S.J."/>
            <person name="Dannebaum R.O."/>
            <person name="Kuo R.C."/>
            <person name="Labutti K."/>
            <person name="Haridas S."/>
            <person name="Kuo A."/>
            <person name="Salamov A."/>
            <person name="Ahrendt S.R."/>
            <person name="Lipzen A."/>
            <person name="Sullivan W."/>
            <person name="Andreopoulos W.B."/>
            <person name="Clum A."/>
            <person name="Lindquist E."/>
            <person name="Daum C."/>
            <person name="Ramamoorthy G.K."/>
            <person name="Gryganskyi A."/>
            <person name="Culley D."/>
            <person name="Magnuson J.K."/>
            <person name="James T.Y."/>
            <person name="O'Malley M.A."/>
            <person name="Stajich J.E."/>
            <person name="Spatafora J.W."/>
            <person name="Visel A."/>
            <person name="Grigoriev I.V."/>
        </authorList>
    </citation>
    <scope>NUCLEOTIDE SEQUENCE [LARGE SCALE GENOMIC DNA]</scope>
    <source>
        <strain evidence="2 3">NRRL 2496</strain>
    </source>
</reference>
<evidence type="ECO:0000313" key="2">
    <source>
        <dbReference type="EMBL" id="ORZ00158.1"/>
    </source>
</evidence>
<dbReference type="OrthoDB" id="2287593at2759"/>
<organism evidence="2 3">
    <name type="scientific">Syncephalastrum racemosum</name>
    <name type="common">Filamentous fungus</name>
    <dbReference type="NCBI Taxonomy" id="13706"/>
    <lineage>
        <taxon>Eukaryota</taxon>
        <taxon>Fungi</taxon>
        <taxon>Fungi incertae sedis</taxon>
        <taxon>Mucoromycota</taxon>
        <taxon>Mucoromycotina</taxon>
        <taxon>Mucoromycetes</taxon>
        <taxon>Mucorales</taxon>
        <taxon>Syncephalastraceae</taxon>
        <taxon>Syncephalastrum</taxon>
    </lineage>
</organism>
<keyword evidence="1" id="KW-0732">Signal</keyword>
<protein>
    <submittedName>
        <fullName evidence="2">Uncharacterized protein</fullName>
    </submittedName>
</protein>
<comment type="caution">
    <text evidence="2">The sequence shown here is derived from an EMBL/GenBank/DDBJ whole genome shotgun (WGS) entry which is preliminary data.</text>
</comment>
<dbReference type="AlphaFoldDB" id="A0A1X2HLE0"/>
<dbReference type="EMBL" id="MCGN01000002">
    <property type="protein sequence ID" value="ORZ00158.1"/>
    <property type="molecule type" value="Genomic_DNA"/>
</dbReference>
<sequence length="333" mass="36924">MHFSWLFLLLLAQCWLSMSLPQTALHKPDDPEPLIAVALEQAVADGSTKDGNEDFAVDVNRFAQLLSTHLLFDHLDHAFFMLSKKISVQFRDSFQVSVQTADTTEDHDPSSSVDVQILKGQLQGAVGSFVEDKLPNVWSQRASALDRSALQSYIESVVMRLCATSPENFPSESHPFVRPPDNGGNPADAANQPFTVASTCLNTHARQFLSSIDRYVSNHVKRTMTDIVSYELPGLYSITRSQVNDILKHFNEYILGSSGSQLQLVLSSDMAQSSPQWTVSTGEMNEILGTVVHWETPGEEQREDEDDDDTPPIIGPYTMVHAVQHFASMARTA</sequence>
<keyword evidence="3" id="KW-1185">Reference proteome</keyword>
<gene>
    <name evidence="2" type="ORF">BCR43DRAFT_484766</name>
</gene>
<dbReference type="OMA" id="CLNTHAR"/>
<evidence type="ECO:0000313" key="3">
    <source>
        <dbReference type="Proteomes" id="UP000242180"/>
    </source>
</evidence>
<feature type="signal peptide" evidence="1">
    <location>
        <begin position="1"/>
        <end position="19"/>
    </location>
</feature>
<accession>A0A1X2HLE0</accession>
<proteinExistence type="predicted"/>
<evidence type="ECO:0000256" key="1">
    <source>
        <dbReference type="SAM" id="SignalP"/>
    </source>
</evidence>
<dbReference type="Proteomes" id="UP000242180">
    <property type="component" value="Unassembled WGS sequence"/>
</dbReference>
<feature type="chain" id="PRO_5012710566" evidence="1">
    <location>
        <begin position="20"/>
        <end position="333"/>
    </location>
</feature>
<dbReference type="InParanoid" id="A0A1X2HLE0"/>
<name>A0A1X2HLE0_SYNRA</name>